<organism evidence="2 3">
    <name type="scientific">Raineyella antarctica</name>
    <dbReference type="NCBI Taxonomy" id="1577474"/>
    <lineage>
        <taxon>Bacteria</taxon>
        <taxon>Bacillati</taxon>
        <taxon>Actinomycetota</taxon>
        <taxon>Actinomycetes</taxon>
        <taxon>Propionibacteriales</taxon>
        <taxon>Propionibacteriaceae</taxon>
        <taxon>Raineyella</taxon>
    </lineage>
</organism>
<dbReference type="OrthoDB" id="9804023at2"/>
<accession>A0A1G6GF27</accession>
<dbReference type="SUPFAM" id="SSF54001">
    <property type="entry name" value="Cysteine proteinases"/>
    <property type="match status" value="1"/>
</dbReference>
<dbReference type="AlphaFoldDB" id="A0A1G6GF27"/>
<dbReference type="STRING" id="1577474.GA0111570_102299"/>
<dbReference type="SMART" id="SM00460">
    <property type="entry name" value="TGc"/>
    <property type="match status" value="1"/>
</dbReference>
<gene>
    <name evidence="2" type="ORF">GA0111570_102299</name>
</gene>
<keyword evidence="3" id="KW-1185">Reference proteome</keyword>
<dbReference type="Gene3D" id="3.10.620.30">
    <property type="match status" value="1"/>
</dbReference>
<dbReference type="GO" id="GO:0008233">
    <property type="term" value="F:peptidase activity"/>
    <property type="evidence" value="ECO:0007669"/>
    <property type="project" value="UniProtKB-KW"/>
</dbReference>
<evidence type="ECO:0000313" key="2">
    <source>
        <dbReference type="EMBL" id="SDB80509.1"/>
    </source>
</evidence>
<dbReference type="Pfam" id="PF01841">
    <property type="entry name" value="Transglut_core"/>
    <property type="match status" value="1"/>
</dbReference>
<reference evidence="2 3" key="1">
    <citation type="submission" date="2016-06" db="EMBL/GenBank/DDBJ databases">
        <authorList>
            <person name="Olsen C.W."/>
            <person name="Carey S."/>
            <person name="Hinshaw L."/>
            <person name="Karasin A.I."/>
        </authorList>
    </citation>
    <scope>NUCLEOTIDE SEQUENCE [LARGE SCALE GENOMIC DNA]</scope>
    <source>
        <strain evidence="2 3">LZ-22</strain>
    </source>
</reference>
<protein>
    <submittedName>
        <fullName evidence="2">Transglutaminase-like enzyme, putative cysteine protease</fullName>
    </submittedName>
</protein>
<evidence type="ECO:0000259" key="1">
    <source>
        <dbReference type="SMART" id="SM00460"/>
    </source>
</evidence>
<keyword evidence="2" id="KW-0378">Hydrolase</keyword>
<evidence type="ECO:0000313" key="3">
    <source>
        <dbReference type="Proteomes" id="UP000199086"/>
    </source>
</evidence>
<dbReference type="EMBL" id="FMYF01000002">
    <property type="protein sequence ID" value="SDB80509.1"/>
    <property type="molecule type" value="Genomic_DNA"/>
</dbReference>
<feature type="domain" description="Transglutaminase-like" evidence="1">
    <location>
        <begin position="173"/>
        <end position="241"/>
    </location>
</feature>
<name>A0A1G6GF27_9ACTN</name>
<dbReference type="PANTHER" id="PTHR33490:SF6">
    <property type="entry name" value="SLL1049 PROTEIN"/>
    <property type="match status" value="1"/>
</dbReference>
<dbReference type="Proteomes" id="UP000199086">
    <property type="component" value="Unassembled WGS sequence"/>
</dbReference>
<dbReference type="Pfam" id="PF08379">
    <property type="entry name" value="Bact_transglu_N"/>
    <property type="match status" value="1"/>
</dbReference>
<dbReference type="InterPro" id="IPR013589">
    <property type="entry name" value="Bac_transglu_N"/>
</dbReference>
<sequence length="285" mass="31295">MRLSIDHVTSFRYATPVRASYNEARMTPVSTHRQVVWTSRLTISPTPWRTTYTDYWGTPVTCFEIHEPHDRLEIQALSLVETRPDGDEWDTERRISPTDLDWADLRGPAVLDSMGEYLDNSSRTTPHPELADLSAGLVDRAPRLAALDVCALVHDRLAYQAGSTAVTSTAAEAWAGGSGVCQDFSHVTCGALRGLGIPARYVSGYLHPAGPDAVRGTGVAAESHSWVEFWCGTWLAYDPTGMHRPDEAYVRIGHGRDYSDVPPLRGTYAGGDSEMDVKVTMTALS</sequence>
<dbReference type="RefSeq" id="WP_092606595.1">
    <property type="nucleotide sequence ID" value="NZ_FMYF01000002.1"/>
</dbReference>
<dbReference type="PANTHER" id="PTHR33490">
    <property type="entry name" value="BLR5614 PROTEIN-RELATED"/>
    <property type="match status" value="1"/>
</dbReference>
<keyword evidence="2" id="KW-0645">Protease</keyword>
<dbReference type="GO" id="GO:0006508">
    <property type="term" value="P:proteolysis"/>
    <property type="evidence" value="ECO:0007669"/>
    <property type="project" value="UniProtKB-KW"/>
</dbReference>
<dbReference type="InterPro" id="IPR038765">
    <property type="entry name" value="Papain-like_cys_pep_sf"/>
</dbReference>
<dbReference type="InterPro" id="IPR002931">
    <property type="entry name" value="Transglutaminase-like"/>
</dbReference>
<proteinExistence type="predicted"/>